<organism evidence="1 2">
    <name type="scientific">Flavobacterium branchiophilum</name>
    <dbReference type="NCBI Taxonomy" id="55197"/>
    <lineage>
        <taxon>Bacteria</taxon>
        <taxon>Pseudomonadati</taxon>
        <taxon>Bacteroidota</taxon>
        <taxon>Flavobacteriia</taxon>
        <taxon>Flavobacteriales</taxon>
        <taxon>Flavobacteriaceae</taxon>
        <taxon>Flavobacterium</taxon>
    </lineage>
</organism>
<evidence type="ECO:0000313" key="2">
    <source>
        <dbReference type="Proteomes" id="UP000320773"/>
    </source>
</evidence>
<dbReference type="EMBL" id="VFPJ01000001">
    <property type="protein sequence ID" value="TQM40575.1"/>
    <property type="molecule type" value="Genomic_DNA"/>
</dbReference>
<sequence length="127" mass="15134">MELIEEKIEMAPELLSDVQIDVEKQVIVHCHARYLPNMPWQLRVWPTIYLFPKESNHRCKLIQHFNIALYPQWLYINKVEHHFTLVFEGLPKGCMSFDILEIIPESGAFEAFDIQRNSTDVYHVNFF</sequence>
<reference evidence="1 2" key="1">
    <citation type="submission" date="2019-06" db="EMBL/GenBank/DDBJ databases">
        <title>Genomic Encyclopedia of Archaeal and Bacterial Type Strains, Phase II (KMG-II): from individual species to whole genera.</title>
        <authorList>
            <person name="Goeker M."/>
        </authorList>
    </citation>
    <scope>NUCLEOTIDE SEQUENCE [LARGE SCALE GENOMIC DNA]</scope>
    <source>
        <strain evidence="1 2">DSM 24789</strain>
    </source>
</reference>
<dbReference type="AlphaFoldDB" id="A0A543G3E9"/>
<gene>
    <name evidence="1" type="ORF">BC670_1472</name>
</gene>
<protein>
    <submittedName>
        <fullName evidence="1">Uncharacterized protein</fullName>
    </submittedName>
</protein>
<evidence type="ECO:0000313" key="1">
    <source>
        <dbReference type="EMBL" id="TQM40575.1"/>
    </source>
</evidence>
<name>A0A543G3E9_9FLAO</name>
<dbReference type="Proteomes" id="UP000320773">
    <property type="component" value="Unassembled WGS sequence"/>
</dbReference>
<comment type="caution">
    <text evidence="1">The sequence shown here is derived from an EMBL/GenBank/DDBJ whole genome shotgun (WGS) entry which is preliminary data.</text>
</comment>
<proteinExistence type="predicted"/>
<dbReference type="RefSeq" id="WP_089079633.1">
    <property type="nucleotide sequence ID" value="NZ_VFPJ01000001.1"/>
</dbReference>
<accession>A0A543G3E9</accession>